<dbReference type="AlphaFoldDB" id="A0A6N7YKT6"/>
<dbReference type="EMBL" id="WMBA01000001">
    <property type="protein sequence ID" value="MTD52498.1"/>
    <property type="molecule type" value="Genomic_DNA"/>
</dbReference>
<evidence type="ECO:0000313" key="2">
    <source>
        <dbReference type="Proteomes" id="UP000440096"/>
    </source>
</evidence>
<organism evidence="1 2">
    <name type="scientific">Amycolatopsis pithecellobii</name>
    <dbReference type="NCBI Taxonomy" id="664692"/>
    <lineage>
        <taxon>Bacteria</taxon>
        <taxon>Bacillati</taxon>
        <taxon>Actinomycetota</taxon>
        <taxon>Actinomycetes</taxon>
        <taxon>Pseudonocardiales</taxon>
        <taxon>Pseudonocardiaceae</taxon>
        <taxon>Amycolatopsis</taxon>
    </lineage>
</organism>
<reference evidence="1 2" key="1">
    <citation type="submission" date="2019-11" db="EMBL/GenBank/DDBJ databases">
        <title>Draft genome of Amycolatopsis RM579.</title>
        <authorList>
            <person name="Duangmal K."/>
            <person name="Mingma R."/>
        </authorList>
    </citation>
    <scope>NUCLEOTIDE SEQUENCE [LARGE SCALE GENOMIC DNA]</scope>
    <source>
        <strain evidence="1 2">RM579</strain>
    </source>
</reference>
<dbReference type="SUPFAM" id="SSF51182">
    <property type="entry name" value="RmlC-like cupins"/>
    <property type="match status" value="1"/>
</dbReference>
<dbReference type="InterPro" id="IPR014710">
    <property type="entry name" value="RmlC-like_jellyroll"/>
</dbReference>
<dbReference type="Gene3D" id="2.60.120.10">
    <property type="entry name" value="Jelly Rolls"/>
    <property type="match status" value="1"/>
</dbReference>
<evidence type="ECO:0000313" key="1">
    <source>
        <dbReference type="EMBL" id="MTD52498.1"/>
    </source>
</evidence>
<protein>
    <submittedName>
        <fullName evidence="1">Uncharacterized protein</fullName>
    </submittedName>
</protein>
<gene>
    <name evidence="1" type="ORF">GKO32_00660</name>
</gene>
<proteinExistence type="predicted"/>
<dbReference type="OrthoDB" id="8882910at2"/>
<sequence length="285" mass="31327">MNLDVAVPWSPAFFELNGEYIAVDRHQGQHSWYVRGQNFVAVVSWAADGEVLREPAAPDEHAILVPAGSAVDVTSYRGERVVATGPALVVAPAGQVEVTVRRAGYVVRIFSARGEVAAKAVNHSTYSTANPRIVPLPPAPVAGPGGLRVVSLADVAEVPGRLGRIYRTDSLMINWFAPQDGPRDTDALSPHSHDDFEQASITVAGDYIHHIRRPWTRRMRDWRPDEHVQVTSPSVTLIPPGNVHTTRAVGRGRHQLIDVFAPPRSDFIERGWVLNQAEYEPPKEK</sequence>
<dbReference type="InterPro" id="IPR011051">
    <property type="entry name" value="RmlC_Cupin_sf"/>
</dbReference>
<dbReference type="Proteomes" id="UP000440096">
    <property type="component" value="Unassembled WGS sequence"/>
</dbReference>
<dbReference type="RefSeq" id="WP_154754754.1">
    <property type="nucleotide sequence ID" value="NZ_WMBA01000001.1"/>
</dbReference>
<comment type="caution">
    <text evidence="1">The sequence shown here is derived from an EMBL/GenBank/DDBJ whole genome shotgun (WGS) entry which is preliminary data.</text>
</comment>
<name>A0A6N7YKT6_9PSEU</name>
<keyword evidence="2" id="KW-1185">Reference proteome</keyword>
<accession>A0A6N7YKT6</accession>